<dbReference type="AlphaFoldDB" id="A0A371F009"/>
<feature type="non-terminal residue" evidence="1">
    <location>
        <position position="1"/>
    </location>
</feature>
<protein>
    <submittedName>
        <fullName evidence="1">Uncharacterized protein</fullName>
    </submittedName>
</protein>
<dbReference type="Proteomes" id="UP000257109">
    <property type="component" value="Unassembled WGS sequence"/>
</dbReference>
<evidence type="ECO:0000313" key="2">
    <source>
        <dbReference type="Proteomes" id="UP000257109"/>
    </source>
</evidence>
<organism evidence="1 2">
    <name type="scientific">Mucuna pruriens</name>
    <name type="common">Velvet bean</name>
    <name type="synonym">Dolichos pruriens</name>
    <dbReference type="NCBI Taxonomy" id="157652"/>
    <lineage>
        <taxon>Eukaryota</taxon>
        <taxon>Viridiplantae</taxon>
        <taxon>Streptophyta</taxon>
        <taxon>Embryophyta</taxon>
        <taxon>Tracheophyta</taxon>
        <taxon>Spermatophyta</taxon>
        <taxon>Magnoliopsida</taxon>
        <taxon>eudicotyledons</taxon>
        <taxon>Gunneridae</taxon>
        <taxon>Pentapetalae</taxon>
        <taxon>rosids</taxon>
        <taxon>fabids</taxon>
        <taxon>Fabales</taxon>
        <taxon>Fabaceae</taxon>
        <taxon>Papilionoideae</taxon>
        <taxon>50 kb inversion clade</taxon>
        <taxon>NPAAA clade</taxon>
        <taxon>indigoferoid/millettioid clade</taxon>
        <taxon>Phaseoleae</taxon>
        <taxon>Mucuna</taxon>
    </lineage>
</organism>
<comment type="caution">
    <text evidence="1">The sequence shown here is derived from an EMBL/GenBank/DDBJ whole genome shotgun (WGS) entry which is preliminary data.</text>
</comment>
<keyword evidence="2" id="KW-1185">Reference proteome</keyword>
<dbReference type="EMBL" id="QJKJ01011257">
    <property type="protein sequence ID" value="RDX71625.1"/>
    <property type="molecule type" value="Genomic_DNA"/>
</dbReference>
<accession>A0A371F009</accession>
<evidence type="ECO:0000313" key="1">
    <source>
        <dbReference type="EMBL" id="RDX71625.1"/>
    </source>
</evidence>
<name>A0A371F009_MUCPR</name>
<dbReference type="OrthoDB" id="1935865at2759"/>
<sequence length="122" mass="14415">MWQNDETRLLRIWCEEENIKNVVFKEESINDIDQVFVLITIQETTLVIGDNVQTIVPNIVLEQDYDKILPQTPMEQPQQPQEVSLRRSIKERRDAISDDYIVFFQEHEDDIGLIKDDPINIC</sequence>
<reference evidence="1" key="1">
    <citation type="submission" date="2018-05" db="EMBL/GenBank/DDBJ databases">
        <title>Draft genome of Mucuna pruriens seed.</title>
        <authorList>
            <person name="Nnadi N.E."/>
            <person name="Vos R."/>
            <person name="Hasami M.H."/>
            <person name="Devisetty U.K."/>
            <person name="Aguiy J.C."/>
        </authorList>
    </citation>
    <scope>NUCLEOTIDE SEQUENCE [LARGE SCALE GENOMIC DNA]</scope>
    <source>
        <strain evidence="1">JCA_2017</strain>
    </source>
</reference>
<gene>
    <name evidence="1" type="ORF">CR513_49004</name>
</gene>
<proteinExistence type="predicted"/>